<proteinExistence type="predicted"/>
<dbReference type="SUPFAM" id="SSF69118">
    <property type="entry name" value="AhpD-like"/>
    <property type="match status" value="1"/>
</dbReference>
<dbReference type="EMBL" id="JAMTCK010000007">
    <property type="protein sequence ID" value="MCP2166436.1"/>
    <property type="molecule type" value="Genomic_DNA"/>
</dbReference>
<dbReference type="GO" id="GO:0051920">
    <property type="term" value="F:peroxiredoxin activity"/>
    <property type="evidence" value="ECO:0007669"/>
    <property type="project" value="InterPro"/>
</dbReference>
<comment type="caution">
    <text evidence="2">The sequence shown here is derived from an EMBL/GenBank/DDBJ whole genome shotgun (WGS) entry which is preliminary data.</text>
</comment>
<organism evidence="2 3">
    <name type="scientific">Goodfellowiella coeruleoviolacea</name>
    <dbReference type="NCBI Taxonomy" id="334858"/>
    <lineage>
        <taxon>Bacteria</taxon>
        <taxon>Bacillati</taxon>
        <taxon>Actinomycetota</taxon>
        <taxon>Actinomycetes</taxon>
        <taxon>Pseudonocardiales</taxon>
        <taxon>Pseudonocardiaceae</taxon>
        <taxon>Goodfellowiella</taxon>
    </lineage>
</organism>
<reference evidence="2" key="1">
    <citation type="submission" date="2022-06" db="EMBL/GenBank/DDBJ databases">
        <title>Genomic Encyclopedia of Archaeal and Bacterial Type Strains, Phase II (KMG-II): from individual species to whole genera.</title>
        <authorList>
            <person name="Goeker M."/>
        </authorList>
    </citation>
    <scope>NUCLEOTIDE SEQUENCE</scope>
    <source>
        <strain evidence="2">DSM 43935</strain>
    </source>
</reference>
<dbReference type="PANTHER" id="PTHR34846:SF7">
    <property type="entry name" value="BLL7811 PROTEIN"/>
    <property type="match status" value="1"/>
</dbReference>
<dbReference type="InterPro" id="IPR004675">
    <property type="entry name" value="AhpD_core"/>
</dbReference>
<evidence type="ECO:0000313" key="3">
    <source>
        <dbReference type="Proteomes" id="UP001206128"/>
    </source>
</evidence>
<dbReference type="Gene3D" id="1.20.1290.10">
    <property type="entry name" value="AhpD-like"/>
    <property type="match status" value="1"/>
</dbReference>
<dbReference type="Pfam" id="PF02627">
    <property type="entry name" value="CMD"/>
    <property type="match status" value="1"/>
</dbReference>
<dbReference type="RefSeq" id="WP_407649595.1">
    <property type="nucleotide sequence ID" value="NZ_JAMTCK010000007.1"/>
</dbReference>
<dbReference type="AlphaFoldDB" id="A0AAE3GDS4"/>
<sequence length="155" mass="17023">MQERLDIARVEPAGYRAMLGLEKYMASSPLPKSLYHLVKLRASQMNGCSFCVDMHSHDAKAAGETDERLFTVAAWRDAPFFTDAERAALALTEAATRLSPEGVSDEVWDEAAKHFTENELAALVLAIAVINAWNRISIPTRKVAGSMRKAHAAHA</sequence>
<evidence type="ECO:0000313" key="2">
    <source>
        <dbReference type="EMBL" id="MCP2166436.1"/>
    </source>
</evidence>
<gene>
    <name evidence="2" type="ORF">LX83_003304</name>
</gene>
<evidence type="ECO:0000259" key="1">
    <source>
        <dbReference type="Pfam" id="PF02627"/>
    </source>
</evidence>
<protein>
    <submittedName>
        <fullName evidence="2">Alkylhydroperoxidase AhpD family core domain-containing protein</fullName>
    </submittedName>
</protein>
<keyword evidence="3" id="KW-1185">Reference proteome</keyword>
<dbReference type="PANTHER" id="PTHR34846">
    <property type="entry name" value="4-CARBOXYMUCONOLACTONE DECARBOXYLASE FAMILY PROTEIN (AFU_ORTHOLOGUE AFUA_6G11590)"/>
    <property type="match status" value="1"/>
</dbReference>
<accession>A0AAE3GDS4</accession>
<feature type="domain" description="Carboxymuconolactone decarboxylase-like" evidence="1">
    <location>
        <begin position="12"/>
        <end position="93"/>
    </location>
</feature>
<dbReference type="NCBIfam" id="TIGR00778">
    <property type="entry name" value="ahpD_dom"/>
    <property type="match status" value="1"/>
</dbReference>
<name>A0AAE3GDS4_9PSEU</name>
<dbReference type="InterPro" id="IPR029032">
    <property type="entry name" value="AhpD-like"/>
</dbReference>
<dbReference type="Proteomes" id="UP001206128">
    <property type="component" value="Unassembled WGS sequence"/>
</dbReference>
<dbReference type="InterPro" id="IPR003779">
    <property type="entry name" value="CMD-like"/>
</dbReference>